<protein>
    <submittedName>
        <fullName evidence="3">Uncharacterized protein</fullName>
    </submittedName>
</protein>
<dbReference type="EMBL" id="JARIHO010000003">
    <property type="protein sequence ID" value="KAJ7364817.1"/>
    <property type="molecule type" value="Genomic_DNA"/>
</dbReference>
<keyword evidence="2" id="KW-0732">Signal</keyword>
<feature type="chain" id="PRO_5042167492" evidence="2">
    <location>
        <begin position="25"/>
        <end position="202"/>
    </location>
</feature>
<proteinExistence type="predicted"/>
<organism evidence="3 4">
    <name type="scientific">Mycena albidolilacea</name>
    <dbReference type="NCBI Taxonomy" id="1033008"/>
    <lineage>
        <taxon>Eukaryota</taxon>
        <taxon>Fungi</taxon>
        <taxon>Dikarya</taxon>
        <taxon>Basidiomycota</taxon>
        <taxon>Agaricomycotina</taxon>
        <taxon>Agaricomycetes</taxon>
        <taxon>Agaricomycetidae</taxon>
        <taxon>Agaricales</taxon>
        <taxon>Marasmiineae</taxon>
        <taxon>Mycenaceae</taxon>
        <taxon>Mycena</taxon>
    </lineage>
</organism>
<evidence type="ECO:0000256" key="2">
    <source>
        <dbReference type="SAM" id="SignalP"/>
    </source>
</evidence>
<evidence type="ECO:0000313" key="4">
    <source>
        <dbReference type="Proteomes" id="UP001218218"/>
    </source>
</evidence>
<dbReference type="Proteomes" id="UP001218218">
    <property type="component" value="Unassembled WGS sequence"/>
</dbReference>
<evidence type="ECO:0000313" key="3">
    <source>
        <dbReference type="EMBL" id="KAJ7364817.1"/>
    </source>
</evidence>
<comment type="caution">
    <text evidence="3">The sequence shown here is derived from an EMBL/GenBank/DDBJ whole genome shotgun (WGS) entry which is preliminary data.</text>
</comment>
<keyword evidence="4" id="KW-1185">Reference proteome</keyword>
<feature type="signal peptide" evidence="2">
    <location>
        <begin position="1"/>
        <end position="24"/>
    </location>
</feature>
<feature type="compositionally biased region" description="Basic and acidic residues" evidence="1">
    <location>
        <begin position="137"/>
        <end position="156"/>
    </location>
</feature>
<accession>A0AAD7AQ80</accession>
<sequence length="202" mass="22851">MPHIYIWGPGSVLLQLLAVQDSIGEPWDLNGDKFLHIQSGELLSSPPQAVKGLDFMWRSFDPIGRAGESRMTTSKFVDWEECFKSTHTVYEPSSALVFYHRAADWTSVSFVPRPAINIQHTGKYILSAQDLPFVGERSMKRTRDTDIEPPAKRMKESSLGPRRNPSRSKKAGPVKNSVQVTQHKKRSRFPGWVELNSEGNEI</sequence>
<dbReference type="AlphaFoldDB" id="A0AAD7AQ80"/>
<evidence type="ECO:0000256" key="1">
    <source>
        <dbReference type="SAM" id="MobiDB-lite"/>
    </source>
</evidence>
<feature type="region of interest" description="Disordered" evidence="1">
    <location>
        <begin position="137"/>
        <end position="202"/>
    </location>
</feature>
<gene>
    <name evidence="3" type="ORF">DFH08DRAFT_799131</name>
</gene>
<name>A0AAD7AQ80_9AGAR</name>
<reference evidence="3" key="1">
    <citation type="submission" date="2023-03" db="EMBL/GenBank/DDBJ databases">
        <title>Massive genome expansion in bonnet fungi (Mycena s.s.) driven by repeated elements and novel gene families across ecological guilds.</title>
        <authorList>
            <consortium name="Lawrence Berkeley National Laboratory"/>
            <person name="Harder C.B."/>
            <person name="Miyauchi S."/>
            <person name="Viragh M."/>
            <person name="Kuo A."/>
            <person name="Thoen E."/>
            <person name="Andreopoulos B."/>
            <person name="Lu D."/>
            <person name="Skrede I."/>
            <person name="Drula E."/>
            <person name="Henrissat B."/>
            <person name="Morin E."/>
            <person name="Kohler A."/>
            <person name="Barry K."/>
            <person name="LaButti K."/>
            <person name="Morin E."/>
            <person name="Salamov A."/>
            <person name="Lipzen A."/>
            <person name="Mereny Z."/>
            <person name="Hegedus B."/>
            <person name="Baldrian P."/>
            <person name="Stursova M."/>
            <person name="Weitz H."/>
            <person name="Taylor A."/>
            <person name="Grigoriev I.V."/>
            <person name="Nagy L.G."/>
            <person name="Martin F."/>
            <person name="Kauserud H."/>
        </authorList>
    </citation>
    <scope>NUCLEOTIDE SEQUENCE</scope>
    <source>
        <strain evidence="3">CBHHK002</strain>
    </source>
</reference>